<evidence type="ECO:0000256" key="5">
    <source>
        <dbReference type="ARBA" id="ARBA00022741"/>
    </source>
</evidence>
<keyword evidence="2 11" id="KW-0696">RNA-directed RNA polymerase</keyword>
<dbReference type="InterPro" id="IPR007096">
    <property type="entry name" value="RNA-dir_Rpol_cat_phage"/>
</dbReference>
<evidence type="ECO:0000256" key="8">
    <source>
        <dbReference type="ARBA" id="ARBA00048744"/>
    </source>
</evidence>
<gene>
    <name evidence="11" type="ORF">H2Rhizo33598_000001</name>
</gene>
<protein>
    <recommendedName>
        <fullName evidence="1">RNA-directed RNA polymerase</fullName>
        <ecNumber evidence="1">2.7.7.48</ecNumber>
    </recommendedName>
    <alternativeName>
        <fullName evidence="7">RNA replicase beta chain</fullName>
    </alternativeName>
</protein>
<evidence type="ECO:0000259" key="10">
    <source>
        <dbReference type="PROSITE" id="PS50522"/>
    </source>
</evidence>
<accession>A0A514D4L5</accession>
<dbReference type="PROSITE" id="PS50522">
    <property type="entry name" value="RDRP_PHAGE"/>
    <property type="match status" value="1"/>
</dbReference>
<dbReference type="InterPro" id="IPR005093">
    <property type="entry name" value="RNArep_beta"/>
</dbReference>
<evidence type="ECO:0000256" key="2">
    <source>
        <dbReference type="ARBA" id="ARBA00022484"/>
    </source>
</evidence>
<comment type="catalytic activity">
    <reaction evidence="8">
        <text>RNA(n) + a ribonucleoside 5'-triphosphate = RNA(n+1) + diphosphate</text>
        <dbReference type="Rhea" id="RHEA:21248"/>
        <dbReference type="Rhea" id="RHEA-COMP:14527"/>
        <dbReference type="Rhea" id="RHEA-COMP:17342"/>
        <dbReference type="ChEBI" id="CHEBI:33019"/>
        <dbReference type="ChEBI" id="CHEBI:61557"/>
        <dbReference type="ChEBI" id="CHEBI:140395"/>
        <dbReference type="EC" id="2.7.7.48"/>
    </reaction>
</comment>
<evidence type="ECO:0000256" key="7">
    <source>
        <dbReference type="ARBA" id="ARBA00030248"/>
    </source>
</evidence>
<sequence length="644" mass="71981">MKSQANDVLLVLQGLLKDAQAAFPAVKGFDRDYKRLSHSCRHRGLGALALDLPKVVDLLLAGLEVGRLPQVNQPFGWVSKRCRVPRLFAGLWLRIFDKQSCLLPNADINAIMFVYQLGSIAKKVAHECSDLRKVLAMKGYINVESQVRNPSLDWQGNSLCEEGYNGTSINLVEAAEVDLPLFGSDIQTQGRARYLLAKCQQVADLFASSMLPFDPVIWSDVLMEYEGITGLKHGTGAVAKKVHQDGKSRFTSWPTKLNTIFPYWKFGGCLNDTHCPDTMESPSVLHMVPKTMKGPRIIAAEPVEHQWCQQLVLNFLVFEFTRLFNGSFIDLRAQHKSASMVIKASKDKSLATVDLSDASDRLSCFVVERVLRKNIPLLRSLHACRTRYVHPGKVGHGEFLQFKKYASQGTGTTFPIQSLVFLCCAIAVSIGDNINWRSVNRLRRSVRVYGDDIIIPTTGYEDLRLLLTTLGLKVNESKSFANGHFRESCGTDAYKGYNITPVKPQVFSPDEPSSVIALVDGASNLHKKGYWHASAALLSRVPSYALRRIRITGPDSPGIFGAFSFNGSSELHLRRRWNADLQRREVNVFVYSTRRSQSQRDGYARLVDFSTMAHNPCNSRVVSQHLAIRYAKGGVRWEPSLTVD</sequence>
<evidence type="ECO:0000313" key="11">
    <source>
        <dbReference type="EMBL" id="QDH88549.1"/>
    </source>
</evidence>
<feature type="binding site" evidence="9">
    <location>
        <position position="451"/>
    </location>
    <ligand>
        <name>Mg(2+)</name>
        <dbReference type="ChEBI" id="CHEBI:18420"/>
        <label>2</label>
    </ligand>
</feature>
<dbReference type="SUPFAM" id="SSF56672">
    <property type="entry name" value="DNA/RNA polymerases"/>
    <property type="match status" value="1"/>
</dbReference>
<feature type="domain" description="RdRp catalytic" evidence="10">
    <location>
        <begin position="339"/>
        <end position="483"/>
    </location>
</feature>
<feature type="binding site" evidence="9">
    <location>
        <position position="452"/>
    </location>
    <ligand>
        <name>Mg(2+)</name>
        <dbReference type="ChEBI" id="CHEBI:18420"/>
        <label>2</label>
    </ligand>
</feature>
<proteinExistence type="predicted"/>
<evidence type="ECO:0000256" key="1">
    <source>
        <dbReference type="ARBA" id="ARBA00012494"/>
    </source>
</evidence>
<dbReference type="EC" id="2.7.7.48" evidence="1"/>
<name>A0A514D4L5_9VIRU</name>
<dbReference type="Pfam" id="PF03431">
    <property type="entry name" value="RNA_replicase_B"/>
    <property type="match status" value="1"/>
</dbReference>
<keyword evidence="9" id="KW-0460">Magnesium</keyword>
<evidence type="ECO:0000256" key="6">
    <source>
        <dbReference type="ARBA" id="ARBA00022953"/>
    </source>
</evidence>
<organism evidence="11">
    <name type="scientific">Leviviridae sp</name>
    <dbReference type="NCBI Taxonomy" id="2027243"/>
    <lineage>
        <taxon>Viruses</taxon>
        <taxon>Riboviria</taxon>
        <taxon>Orthornavirae</taxon>
        <taxon>Lenarviricota</taxon>
        <taxon>Leviviricetes</taxon>
        <taxon>Norzivirales</taxon>
        <taxon>Fiersviridae</taxon>
    </lineage>
</organism>
<keyword evidence="5" id="KW-0547">Nucleotide-binding</keyword>
<dbReference type="GO" id="GO:0039694">
    <property type="term" value="P:viral RNA genome replication"/>
    <property type="evidence" value="ECO:0007669"/>
    <property type="project" value="InterPro"/>
</dbReference>
<evidence type="ECO:0000256" key="3">
    <source>
        <dbReference type="ARBA" id="ARBA00022679"/>
    </source>
</evidence>
<evidence type="ECO:0000256" key="9">
    <source>
        <dbReference type="PIRSR" id="PIRSR605093-1"/>
    </source>
</evidence>
<keyword evidence="3" id="KW-0808">Transferase</keyword>
<dbReference type="EMBL" id="MN034167">
    <property type="protein sequence ID" value="QDH88549.1"/>
    <property type="molecule type" value="Genomic_RNA"/>
</dbReference>
<dbReference type="InterPro" id="IPR043502">
    <property type="entry name" value="DNA/RNA_pol_sf"/>
</dbReference>
<comment type="cofactor">
    <cofactor evidence="9">
        <name>Mg(2+)</name>
        <dbReference type="ChEBI" id="CHEBI:18420"/>
    </cofactor>
    <text evidence="9">Binds 2 Mg(2+) per subunit.</text>
</comment>
<feature type="binding site" evidence="9">
    <location>
        <position position="354"/>
    </location>
    <ligand>
        <name>Mg(2+)</name>
        <dbReference type="ChEBI" id="CHEBI:18420"/>
        <label>2</label>
    </ligand>
</feature>
<keyword evidence="6" id="KW-0693">Viral RNA replication</keyword>
<keyword evidence="4" id="KW-0548">Nucleotidyltransferase</keyword>
<keyword evidence="9" id="KW-0479">Metal-binding</keyword>
<reference evidence="11" key="1">
    <citation type="submission" date="2019-05" db="EMBL/GenBank/DDBJ databases">
        <title>Metatranscriptomic reconstruction reveals RNA viruses with the potential to shape carbon cycling in soil.</title>
        <authorList>
            <person name="Starr E.P."/>
            <person name="Nuccio E."/>
            <person name="Pett-Ridge J."/>
            <person name="Banfield J.F."/>
            <person name="Firestone M.K."/>
        </authorList>
    </citation>
    <scope>NUCLEOTIDE SEQUENCE</scope>
    <source>
        <strain evidence="11">H2_Rhizo_33_scaffold_598</strain>
    </source>
</reference>
<dbReference type="GO" id="GO:0046872">
    <property type="term" value="F:metal ion binding"/>
    <property type="evidence" value="ECO:0007669"/>
    <property type="project" value="UniProtKB-KW"/>
</dbReference>
<dbReference type="GO" id="GO:0000166">
    <property type="term" value="F:nucleotide binding"/>
    <property type="evidence" value="ECO:0007669"/>
    <property type="project" value="UniProtKB-KW"/>
</dbReference>
<evidence type="ECO:0000256" key="4">
    <source>
        <dbReference type="ARBA" id="ARBA00022695"/>
    </source>
</evidence>
<dbReference type="GO" id="GO:0003968">
    <property type="term" value="F:RNA-directed RNA polymerase activity"/>
    <property type="evidence" value="ECO:0007669"/>
    <property type="project" value="UniProtKB-KW"/>
</dbReference>